<dbReference type="Proteomes" id="UP000186955">
    <property type="component" value="Unassembled WGS sequence"/>
</dbReference>
<dbReference type="PANTHER" id="PTHR43861">
    <property type="entry name" value="TRANS-ACONITATE 2-METHYLTRANSFERASE-RELATED"/>
    <property type="match status" value="1"/>
</dbReference>
<dbReference type="CDD" id="cd02440">
    <property type="entry name" value="AdoMet_MTases"/>
    <property type="match status" value="1"/>
</dbReference>
<dbReference type="InterPro" id="IPR029063">
    <property type="entry name" value="SAM-dependent_MTases_sf"/>
</dbReference>
<accession>A0A1Q5U4Q9</accession>
<proteinExistence type="predicted"/>
<evidence type="ECO:0000313" key="2">
    <source>
        <dbReference type="EMBL" id="OKP07456.1"/>
    </source>
</evidence>
<dbReference type="PANTHER" id="PTHR43861:SF1">
    <property type="entry name" value="TRANS-ACONITATE 2-METHYLTRANSFERASE"/>
    <property type="match status" value="1"/>
</dbReference>
<sequence>MGEKDFWSTETYEAVASFVPHFADTLVQSIEFSPTDRVLDIGCGDGKFTTSFSPVVGYVMGVDSSPAMIEAAKKLDYGGAVTDFRVVDCRLLNKEVDIVNGNWDKVASNAALHWVLRDPTTRVSTLETVFRSLKPGGTFFFEMCGFGNAPEMVTSYIFALVNHGIPIEKAEEMCPWFHPSDDYMKGLLEDIGFQVQKIDLKPKPLKMNPEINGGLEGFMGLLGAPWLDLLDTEEKKKSALKQMCRMLRHGTTKEDGTLPVITPIVLVEHSQGEPSTCASEVYHRAQGRTFSRNKGTRSHRVKDE</sequence>
<dbReference type="Gene3D" id="3.40.50.150">
    <property type="entry name" value="Vaccinia Virus protein VP39"/>
    <property type="match status" value="1"/>
</dbReference>
<feature type="domain" description="Methyltransferase type 11" evidence="1">
    <location>
        <begin position="39"/>
        <end position="141"/>
    </location>
</feature>
<gene>
    <name evidence="2" type="ORF">PENSUB_6045</name>
</gene>
<evidence type="ECO:0000259" key="1">
    <source>
        <dbReference type="Pfam" id="PF08241"/>
    </source>
</evidence>
<organism evidence="2 3">
    <name type="scientific">Penicillium subrubescens</name>
    <dbReference type="NCBI Taxonomy" id="1316194"/>
    <lineage>
        <taxon>Eukaryota</taxon>
        <taxon>Fungi</taxon>
        <taxon>Dikarya</taxon>
        <taxon>Ascomycota</taxon>
        <taxon>Pezizomycotina</taxon>
        <taxon>Eurotiomycetes</taxon>
        <taxon>Eurotiomycetidae</taxon>
        <taxon>Eurotiales</taxon>
        <taxon>Aspergillaceae</taxon>
        <taxon>Penicillium</taxon>
    </lineage>
</organism>
<protein>
    <recommendedName>
        <fullName evidence="1">Methyltransferase type 11 domain-containing protein</fullName>
    </recommendedName>
</protein>
<keyword evidence="3" id="KW-1185">Reference proteome</keyword>
<dbReference type="EMBL" id="MNBE01000582">
    <property type="protein sequence ID" value="OKP07456.1"/>
    <property type="molecule type" value="Genomic_DNA"/>
</dbReference>
<dbReference type="InterPro" id="IPR013216">
    <property type="entry name" value="Methyltransf_11"/>
</dbReference>
<reference evidence="2 3" key="1">
    <citation type="submission" date="2016-10" db="EMBL/GenBank/DDBJ databases">
        <title>Genome sequence of the ascomycete fungus Penicillium subrubescens.</title>
        <authorList>
            <person name="De Vries R.P."/>
            <person name="Peng M."/>
            <person name="Dilokpimol A."/>
            <person name="Hilden K."/>
            <person name="Makela M.R."/>
            <person name="Grigoriev I."/>
            <person name="Riley R."/>
            <person name="Granchi Z."/>
        </authorList>
    </citation>
    <scope>NUCLEOTIDE SEQUENCE [LARGE SCALE GENOMIC DNA]</scope>
    <source>
        <strain evidence="2 3">CBS 132785</strain>
    </source>
</reference>
<dbReference type="STRING" id="1316194.A0A1Q5U4Q9"/>
<dbReference type="AlphaFoldDB" id="A0A1Q5U4Q9"/>
<dbReference type="GO" id="GO:0008757">
    <property type="term" value="F:S-adenosylmethionine-dependent methyltransferase activity"/>
    <property type="evidence" value="ECO:0007669"/>
    <property type="project" value="InterPro"/>
</dbReference>
<evidence type="ECO:0000313" key="3">
    <source>
        <dbReference type="Proteomes" id="UP000186955"/>
    </source>
</evidence>
<comment type="caution">
    <text evidence="2">The sequence shown here is derived from an EMBL/GenBank/DDBJ whole genome shotgun (WGS) entry which is preliminary data.</text>
</comment>
<name>A0A1Q5U4Q9_9EURO</name>
<dbReference type="Pfam" id="PF08241">
    <property type="entry name" value="Methyltransf_11"/>
    <property type="match status" value="1"/>
</dbReference>
<dbReference type="SUPFAM" id="SSF53335">
    <property type="entry name" value="S-adenosyl-L-methionine-dependent methyltransferases"/>
    <property type="match status" value="1"/>
</dbReference>